<gene>
    <name evidence="2" type="ORF">MGL_3901</name>
</gene>
<comment type="caution">
    <text evidence="2">The sequence shown here is derived from an EMBL/GenBank/DDBJ whole genome shotgun (WGS) entry which is preliminary data.</text>
</comment>
<feature type="region of interest" description="Disordered" evidence="1">
    <location>
        <begin position="248"/>
        <end position="299"/>
    </location>
</feature>
<dbReference type="InParanoid" id="A8QBD1"/>
<sequence>MVALAKLTNVTSTPYECPTIESQQASESWRSLLPTDGPKDPPTQKGMSTLSIPTQREYDPESWRSLIAGHVETSEPQNIFLDPNDITGHSESSHIDDNEEISPVFGRRADLFVRRPSPSLSVHAPLDKLRSRQSVTDPGPFSSSPKHFDMTDYASHANDKLQRHSTDASFDGIETLEGARADVNAELSLSTTSCDFGNDRESWPTSSRQGAHLSGSSQWPPMATPRPVSARVVSELDRSFSDPMDMLSKENLPNISTGAPTSAVQIHKPSLSQIDTTRPSSPQTKESTSHTLGKSHDDRITVSTSHDAYTVVNVYAWIQP</sequence>
<feature type="region of interest" description="Disordered" evidence="1">
    <location>
        <begin position="193"/>
        <end position="231"/>
    </location>
</feature>
<dbReference type="AlphaFoldDB" id="A8QBD1"/>
<evidence type="ECO:0000313" key="2">
    <source>
        <dbReference type="EMBL" id="EDP41693.1"/>
    </source>
</evidence>
<evidence type="ECO:0000313" key="3">
    <source>
        <dbReference type="Proteomes" id="UP000008837"/>
    </source>
</evidence>
<feature type="compositionally biased region" description="Polar residues" evidence="1">
    <location>
        <begin position="203"/>
        <end position="219"/>
    </location>
</feature>
<feature type="region of interest" description="Disordered" evidence="1">
    <location>
        <begin position="12"/>
        <end position="59"/>
    </location>
</feature>
<name>A8QBD1_MALGO</name>
<dbReference type="OrthoDB" id="1431247at2759"/>
<feature type="compositionally biased region" description="Polar residues" evidence="1">
    <location>
        <begin position="45"/>
        <end position="54"/>
    </location>
</feature>
<organism evidence="2 3">
    <name type="scientific">Malassezia globosa (strain ATCC MYA-4612 / CBS 7966)</name>
    <name type="common">Dandruff-associated fungus</name>
    <dbReference type="NCBI Taxonomy" id="425265"/>
    <lineage>
        <taxon>Eukaryota</taxon>
        <taxon>Fungi</taxon>
        <taxon>Dikarya</taxon>
        <taxon>Basidiomycota</taxon>
        <taxon>Ustilaginomycotina</taxon>
        <taxon>Malasseziomycetes</taxon>
        <taxon>Malasseziales</taxon>
        <taxon>Malasseziaceae</taxon>
        <taxon>Malassezia</taxon>
    </lineage>
</organism>
<proteinExistence type="predicted"/>
<feature type="region of interest" description="Disordered" evidence="1">
    <location>
        <begin position="122"/>
        <end position="150"/>
    </location>
</feature>
<keyword evidence="3" id="KW-1185">Reference proteome</keyword>
<dbReference type="KEGG" id="mgl:MGL_3901"/>
<accession>A8QBD1</accession>
<feature type="compositionally biased region" description="Polar residues" evidence="1">
    <location>
        <begin position="12"/>
        <end position="29"/>
    </location>
</feature>
<feature type="compositionally biased region" description="Polar residues" evidence="1">
    <location>
        <begin position="251"/>
        <end position="292"/>
    </location>
</feature>
<dbReference type="EMBL" id="AAYY01000016">
    <property type="protein sequence ID" value="EDP41693.1"/>
    <property type="molecule type" value="Genomic_DNA"/>
</dbReference>
<evidence type="ECO:0000256" key="1">
    <source>
        <dbReference type="SAM" id="MobiDB-lite"/>
    </source>
</evidence>
<dbReference type="RefSeq" id="XP_001728907.1">
    <property type="nucleotide sequence ID" value="XM_001728855.1"/>
</dbReference>
<dbReference type="Proteomes" id="UP000008837">
    <property type="component" value="Unassembled WGS sequence"/>
</dbReference>
<feature type="compositionally biased region" description="Polar residues" evidence="1">
    <location>
        <begin position="132"/>
        <end position="145"/>
    </location>
</feature>
<reference evidence="2 3" key="1">
    <citation type="journal article" date="2007" name="Proc. Natl. Acad. Sci. U.S.A.">
        <title>Dandruff-associated Malassezia genomes reveal convergent and divergent virulence traits shared with plant and human fungal pathogens.</title>
        <authorList>
            <person name="Xu J."/>
            <person name="Saunders C.W."/>
            <person name="Hu P."/>
            <person name="Grant R.A."/>
            <person name="Boekhout T."/>
            <person name="Kuramae E.E."/>
            <person name="Kronstad J.W."/>
            <person name="Deangelis Y.M."/>
            <person name="Reeder N.L."/>
            <person name="Johnstone K.R."/>
            <person name="Leland M."/>
            <person name="Fieno A.M."/>
            <person name="Begley W.M."/>
            <person name="Sun Y."/>
            <person name="Lacey M.P."/>
            <person name="Chaudhary T."/>
            <person name="Keough T."/>
            <person name="Chu L."/>
            <person name="Sears R."/>
            <person name="Yuan B."/>
            <person name="Dawson T.L.Jr."/>
        </authorList>
    </citation>
    <scope>NUCLEOTIDE SEQUENCE [LARGE SCALE GENOMIC DNA]</scope>
    <source>
        <strain evidence="3">ATCC MYA-4612 / CBS 7966</strain>
    </source>
</reference>
<dbReference type="OMA" id="ETEHIPT"/>
<dbReference type="GeneID" id="5853213"/>
<dbReference type="VEuPathDB" id="FungiDB:MGL_3901"/>
<protein>
    <submittedName>
        <fullName evidence="2">Uncharacterized protein</fullName>
    </submittedName>
</protein>